<proteinExistence type="predicted"/>
<protein>
    <submittedName>
        <fullName evidence="1">Uncharacterized protein</fullName>
    </submittedName>
</protein>
<keyword evidence="2" id="KW-1185">Reference proteome</keyword>
<evidence type="ECO:0000313" key="1">
    <source>
        <dbReference type="EMBL" id="KFW10306.1"/>
    </source>
</evidence>
<dbReference type="AlphaFoldDB" id="A0A093LN88"/>
<feature type="non-terminal residue" evidence="1">
    <location>
        <position position="1"/>
    </location>
</feature>
<organism evidence="1 2">
    <name type="scientific">Eurypyga helias</name>
    <name type="common">Sunbittern</name>
    <name type="synonym">Ardea helias</name>
    <dbReference type="NCBI Taxonomy" id="54383"/>
    <lineage>
        <taxon>Eukaryota</taxon>
        <taxon>Metazoa</taxon>
        <taxon>Chordata</taxon>
        <taxon>Craniata</taxon>
        <taxon>Vertebrata</taxon>
        <taxon>Euteleostomi</taxon>
        <taxon>Archelosauria</taxon>
        <taxon>Archosauria</taxon>
        <taxon>Dinosauria</taxon>
        <taxon>Saurischia</taxon>
        <taxon>Theropoda</taxon>
        <taxon>Coelurosauria</taxon>
        <taxon>Aves</taxon>
        <taxon>Neognathae</taxon>
        <taxon>Neoaves</taxon>
        <taxon>Phaethontimorphae</taxon>
        <taxon>Eurypygiformes</taxon>
        <taxon>Eurypygidae</taxon>
        <taxon>Eurypyga</taxon>
    </lineage>
</organism>
<dbReference type="Proteomes" id="UP000054232">
    <property type="component" value="Unassembled WGS sequence"/>
</dbReference>
<evidence type="ECO:0000313" key="2">
    <source>
        <dbReference type="Proteomes" id="UP000054232"/>
    </source>
</evidence>
<feature type="non-terminal residue" evidence="1">
    <location>
        <position position="67"/>
    </location>
</feature>
<dbReference type="EMBL" id="KK575718">
    <property type="protein sequence ID" value="KFW10306.1"/>
    <property type="molecule type" value="Genomic_DNA"/>
</dbReference>
<name>A0A093LN88_EURHL</name>
<sequence>LHGTVTVVRARGSEGISDVIQDQRHVLQATVDEGLHQGHVASEVLPPVVLPHGVAGSAPQRLGLFVN</sequence>
<reference evidence="1 2" key="1">
    <citation type="submission" date="2014-04" db="EMBL/GenBank/DDBJ databases">
        <title>Genome evolution of avian class.</title>
        <authorList>
            <person name="Zhang G."/>
            <person name="Li C."/>
        </authorList>
    </citation>
    <scope>NUCLEOTIDE SEQUENCE [LARGE SCALE GENOMIC DNA]</scope>
    <source>
        <strain evidence="1">BGI_N326</strain>
    </source>
</reference>
<accession>A0A093LN88</accession>
<gene>
    <name evidence="1" type="ORF">N326_04390</name>
</gene>